<proteinExistence type="predicted"/>
<keyword evidence="3" id="KW-1185">Reference proteome</keyword>
<evidence type="ECO:0000313" key="3">
    <source>
        <dbReference type="Proteomes" id="UP000276834"/>
    </source>
</evidence>
<accession>A0A3L8SNY2</accession>
<evidence type="ECO:0000256" key="1">
    <source>
        <dbReference type="SAM" id="MobiDB-lite"/>
    </source>
</evidence>
<feature type="non-terminal residue" evidence="2">
    <location>
        <position position="193"/>
    </location>
</feature>
<name>A0A3L8SNY2_CHLGU</name>
<dbReference type="AlphaFoldDB" id="A0A3L8SNY2"/>
<evidence type="ECO:0000313" key="2">
    <source>
        <dbReference type="EMBL" id="RLW04739.1"/>
    </source>
</evidence>
<dbReference type="EMBL" id="QUSF01000012">
    <property type="protein sequence ID" value="RLW04739.1"/>
    <property type="molecule type" value="Genomic_DNA"/>
</dbReference>
<protein>
    <submittedName>
        <fullName evidence="2">Uncharacterized protein</fullName>
    </submittedName>
</protein>
<sequence length="193" mass="21129">MALRSHRAQSTGTELATSHSSSLKGTKLQTKVCTHSRSPALALKCGYGRKITHHIIEEVEQDHVQEPVDGCAREPLFCTQKLTANTAGFEPVIVQMSFLREVILTLISQVAQFRYLGTRWLGAEDSQQAWDGACTTEGGYPHSNSLQTFLSLYDELTSSHTMNTKSSLPSFSQGSASVCERLSSAAHKRQVTA</sequence>
<comment type="caution">
    <text evidence="2">The sequence shown here is derived from an EMBL/GenBank/DDBJ whole genome shotgun (WGS) entry which is preliminary data.</text>
</comment>
<feature type="compositionally biased region" description="Polar residues" evidence="1">
    <location>
        <begin position="8"/>
        <end position="23"/>
    </location>
</feature>
<dbReference type="Proteomes" id="UP000276834">
    <property type="component" value="Unassembled WGS sequence"/>
</dbReference>
<feature type="region of interest" description="Disordered" evidence="1">
    <location>
        <begin position="1"/>
        <end position="23"/>
    </location>
</feature>
<reference evidence="2 3" key="1">
    <citation type="journal article" date="2018" name="Proc. R. Soc. B">
        <title>A non-coding region near Follistatin controls head colour polymorphism in the Gouldian finch.</title>
        <authorList>
            <person name="Toomey M.B."/>
            <person name="Marques C.I."/>
            <person name="Andrade P."/>
            <person name="Araujo P.M."/>
            <person name="Sabatino S."/>
            <person name="Gazda M.A."/>
            <person name="Afonso S."/>
            <person name="Lopes R.J."/>
            <person name="Corbo J.C."/>
            <person name="Carneiro M."/>
        </authorList>
    </citation>
    <scope>NUCLEOTIDE SEQUENCE [LARGE SCALE GENOMIC DNA]</scope>
    <source>
        <strain evidence="2">Red01</strain>
        <tissue evidence="2">Muscle</tissue>
    </source>
</reference>
<organism evidence="2 3">
    <name type="scientific">Chloebia gouldiae</name>
    <name type="common">Gouldian finch</name>
    <name type="synonym">Erythrura gouldiae</name>
    <dbReference type="NCBI Taxonomy" id="44316"/>
    <lineage>
        <taxon>Eukaryota</taxon>
        <taxon>Metazoa</taxon>
        <taxon>Chordata</taxon>
        <taxon>Craniata</taxon>
        <taxon>Vertebrata</taxon>
        <taxon>Euteleostomi</taxon>
        <taxon>Archelosauria</taxon>
        <taxon>Archosauria</taxon>
        <taxon>Dinosauria</taxon>
        <taxon>Saurischia</taxon>
        <taxon>Theropoda</taxon>
        <taxon>Coelurosauria</taxon>
        <taxon>Aves</taxon>
        <taxon>Neognathae</taxon>
        <taxon>Neoaves</taxon>
        <taxon>Telluraves</taxon>
        <taxon>Australaves</taxon>
        <taxon>Passeriformes</taxon>
        <taxon>Passeroidea</taxon>
        <taxon>Passeridae</taxon>
        <taxon>Chloebia</taxon>
    </lineage>
</organism>
<gene>
    <name evidence="2" type="ORF">DV515_00005585</name>
</gene>